<evidence type="ECO:0000313" key="4">
    <source>
        <dbReference type="Proteomes" id="UP000320888"/>
    </source>
</evidence>
<dbReference type="EMBL" id="VKLS01000625">
    <property type="protein sequence ID" value="TSB22243.1"/>
    <property type="molecule type" value="Genomic_DNA"/>
</dbReference>
<name>A0A553XZQ5_9ACTN</name>
<feature type="compositionally biased region" description="Basic and acidic residues" evidence="1">
    <location>
        <begin position="260"/>
        <end position="279"/>
    </location>
</feature>
<accession>A0A553XZQ5</accession>
<feature type="non-terminal residue" evidence="3">
    <location>
        <position position="366"/>
    </location>
</feature>
<sequence length="366" mass="36894">MSVMLPDPLEWVLDMLGFNWPHADEDKLMECAQVWRTFASEVQGHAAQGTSYAGNVLSENSGDAIDGFRKEWDKFSGGSGYLDDAAQAAEVIAFTLEAAAMLVIGMKVAVIVQLAILAAEIIAAQVAAPFTLGLSEIGGAAATLATREMVRRLLKEVAKQLLDAILEAAKEPVISALEAMASDLIAQTVNQNFGAQNGYNLSRTAKEGYAAGKDALENTGETLGESLRDGAAGRAGHHAHGGLDSAAGHGSDGDGGSGEHGGDGPGDRGGDGPGDRGGDGSEGSGPEGSGPEGGDAPGSRSEGGDGPDGGDRSDTGDGPGDRGDTGDGPATHSPRASDNVGGDRDTTLGDTGDPRTDPASPDSPTT</sequence>
<gene>
    <name evidence="3" type="ORF">FNZ23_27855</name>
</gene>
<feature type="compositionally biased region" description="Gly residues" evidence="1">
    <location>
        <begin position="280"/>
        <end position="296"/>
    </location>
</feature>
<feature type="region of interest" description="Disordered" evidence="1">
    <location>
        <begin position="226"/>
        <end position="366"/>
    </location>
</feature>
<reference evidence="3 4" key="1">
    <citation type="submission" date="2019-07" db="EMBL/GenBank/DDBJ databases">
        <title>Draft genome for Streptomyces benahoarensis MZ03-48.</title>
        <authorList>
            <person name="Gonzalez-Pimentel J.L."/>
        </authorList>
    </citation>
    <scope>NUCLEOTIDE SEQUENCE [LARGE SCALE GENOMIC DNA]</scope>
    <source>
        <strain evidence="3 4">MZ03-48</strain>
    </source>
</reference>
<dbReference type="Pfam" id="PF25547">
    <property type="entry name" value="WXG100_2"/>
    <property type="match status" value="1"/>
</dbReference>
<dbReference type="Proteomes" id="UP000320888">
    <property type="component" value="Unassembled WGS sequence"/>
</dbReference>
<feature type="compositionally biased region" description="Basic and acidic residues" evidence="1">
    <location>
        <begin position="309"/>
        <end position="325"/>
    </location>
</feature>
<proteinExistence type="predicted"/>
<evidence type="ECO:0000313" key="3">
    <source>
        <dbReference type="EMBL" id="TSB22243.1"/>
    </source>
</evidence>
<evidence type="ECO:0000259" key="2">
    <source>
        <dbReference type="Pfam" id="PF25547"/>
    </source>
</evidence>
<protein>
    <recommendedName>
        <fullName evidence="2">Outer membrane channel protein CpnT-like N-terminal domain-containing protein</fullName>
    </recommendedName>
</protein>
<feature type="compositionally biased region" description="Basic and acidic residues" evidence="1">
    <location>
        <begin position="341"/>
        <end position="356"/>
    </location>
</feature>
<dbReference type="AlphaFoldDB" id="A0A553XZQ5"/>
<evidence type="ECO:0000256" key="1">
    <source>
        <dbReference type="SAM" id="MobiDB-lite"/>
    </source>
</evidence>
<dbReference type="InterPro" id="IPR057746">
    <property type="entry name" value="CpnT-like_N"/>
</dbReference>
<feature type="domain" description="Outer membrane channel protein CpnT-like N-terminal" evidence="2">
    <location>
        <begin position="9"/>
        <end position="147"/>
    </location>
</feature>
<keyword evidence="4" id="KW-1185">Reference proteome</keyword>
<comment type="caution">
    <text evidence="3">The sequence shown here is derived from an EMBL/GenBank/DDBJ whole genome shotgun (WGS) entry which is preliminary data.</text>
</comment>
<organism evidence="3 4">
    <name type="scientific">Streptomyces benahoarensis</name>
    <dbReference type="NCBI Taxonomy" id="2595054"/>
    <lineage>
        <taxon>Bacteria</taxon>
        <taxon>Bacillati</taxon>
        <taxon>Actinomycetota</taxon>
        <taxon>Actinomycetes</taxon>
        <taxon>Kitasatosporales</taxon>
        <taxon>Streptomycetaceae</taxon>
        <taxon>Streptomyces</taxon>
    </lineage>
</organism>